<dbReference type="EMBL" id="FLUM01000001">
    <property type="protein sequence ID" value="SBV94166.1"/>
    <property type="molecule type" value="Genomic_DNA"/>
</dbReference>
<dbReference type="AlphaFoldDB" id="A0A212J3Y1"/>
<evidence type="ECO:0000256" key="1">
    <source>
        <dbReference type="SAM" id="Phobius"/>
    </source>
</evidence>
<keyword evidence="1" id="KW-0472">Membrane</keyword>
<proteinExistence type="predicted"/>
<organism evidence="2">
    <name type="scientific">uncultured Dysgonomonas sp</name>
    <dbReference type="NCBI Taxonomy" id="206096"/>
    <lineage>
        <taxon>Bacteria</taxon>
        <taxon>Pseudomonadati</taxon>
        <taxon>Bacteroidota</taxon>
        <taxon>Bacteroidia</taxon>
        <taxon>Bacteroidales</taxon>
        <taxon>Dysgonomonadaceae</taxon>
        <taxon>Dysgonomonas</taxon>
        <taxon>environmental samples</taxon>
    </lineage>
</organism>
<accession>A0A212J3Y1</accession>
<sequence length="82" mass="9401">MSNRMKRILKKWDAARIIRLLLGVLIAIYSISTKDYMFLVLGGLLLFQAIMNISCCGSAGCYTDNKYKENIYGDQIKKYKPD</sequence>
<keyword evidence="1" id="KW-1133">Transmembrane helix</keyword>
<name>A0A212J3Y1_9BACT</name>
<keyword evidence="1" id="KW-0812">Transmembrane</keyword>
<gene>
    <name evidence="2" type="ORF">KL86DYS1_11061</name>
</gene>
<feature type="transmembrane region" description="Helical" evidence="1">
    <location>
        <begin position="12"/>
        <end position="31"/>
    </location>
</feature>
<feature type="transmembrane region" description="Helical" evidence="1">
    <location>
        <begin position="37"/>
        <end position="62"/>
    </location>
</feature>
<protein>
    <submittedName>
        <fullName evidence="2">Uncharacterized protein</fullName>
    </submittedName>
</protein>
<evidence type="ECO:0000313" key="2">
    <source>
        <dbReference type="EMBL" id="SBV94166.1"/>
    </source>
</evidence>
<reference evidence="2" key="1">
    <citation type="submission" date="2016-04" db="EMBL/GenBank/DDBJ databases">
        <authorList>
            <person name="Evans L.H."/>
            <person name="Alamgir A."/>
            <person name="Owens N."/>
            <person name="Weber N.D."/>
            <person name="Virtaneva K."/>
            <person name="Barbian K."/>
            <person name="Babar A."/>
            <person name="Rosenke K."/>
        </authorList>
    </citation>
    <scope>NUCLEOTIDE SEQUENCE</scope>
    <source>
        <strain evidence="2">86-1</strain>
    </source>
</reference>